<dbReference type="Gene3D" id="1.10.287.70">
    <property type="match status" value="1"/>
</dbReference>
<feature type="transmembrane region" description="Helical" evidence="16">
    <location>
        <begin position="905"/>
        <end position="927"/>
    </location>
</feature>
<feature type="compositionally biased region" description="Polar residues" evidence="15">
    <location>
        <begin position="62"/>
        <end position="71"/>
    </location>
</feature>
<comment type="caution">
    <text evidence="19">The sequence shown here is derived from an EMBL/GenBank/DDBJ whole genome shotgun (WGS) entry which is preliminary data.</text>
</comment>
<dbReference type="Pfam" id="PF10613">
    <property type="entry name" value="Lig_chan-Glu_bd"/>
    <property type="match status" value="1"/>
</dbReference>
<dbReference type="SMART" id="SM00918">
    <property type="entry name" value="Lig_chan-Glu_bd"/>
    <property type="match status" value="1"/>
</dbReference>
<feature type="region of interest" description="Disordered" evidence="15">
    <location>
        <begin position="62"/>
        <end position="83"/>
    </location>
</feature>
<evidence type="ECO:0000256" key="12">
    <source>
        <dbReference type="ARBA" id="ARBA00023286"/>
    </source>
</evidence>
<feature type="compositionally biased region" description="Polar residues" evidence="15">
    <location>
        <begin position="1447"/>
        <end position="1462"/>
    </location>
</feature>
<feature type="region of interest" description="Disordered" evidence="15">
    <location>
        <begin position="1367"/>
        <end position="1506"/>
    </location>
</feature>
<name>A0A3S1BQZ8_ELYCH</name>
<evidence type="ECO:0000256" key="1">
    <source>
        <dbReference type="ARBA" id="ARBA00004141"/>
    </source>
</evidence>
<dbReference type="SUPFAM" id="SSF53850">
    <property type="entry name" value="Periplasmic binding protein-like II"/>
    <property type="match status" value="1"/>
</dbReference>
<evidence type="ECO:0000256" key="14">
    <source>
        <dbReference type="ARBA" id="ARBA00034100"/>
    </source>
</evidence>
<feature type="region of interest" description="Disordered" evidence="15">
    <location>
        <begin position="1021"/>
        <end position="1077"/>
    </location>
</feature>
<feature type="region of interest" description="Disordered" evidence="15">
    <location>
        <begin position="1222"/>
        <end position="1247"/>
    </location>
</feature>
<dbReference type="GO" id="GO:0043226">
    <property type="term" value="C:organelle"/>
    <property type="evidence" value="ECO:0007669"/>
    <property type="project" value="UniProtKB-ARBA"/>
</dbReference>
<keyword evidence="6" id="KW-0175">Coiled coil</keyword>
<evidence type="ECO:0000256" key="3">
    <source>
        <dbReference type="ARBA" id="ARBA00022692"/>
    </source>
</evidence>
<keyword evidence="2" id="KW-0813">Transport</keyword>
<dbReference type="Gene3D" id="3.40.50.2300">
    <property type="match status" value="1"/>
</dbReference>
<dbReference type="FunFam" id="3.40.190.10:FF:000078">
    <property type="entry name" value="glutamate receptor ionotropic, NMDA 3B"/>
    <property type="match status" value="1"/>
</dbReference>
<feature type="compositionally biased region" description="Polar residues" evidence="15">
    <location>
        <begin position="1298"/>
        <end position="1324"/>
    </location>
</feature>
<evidence type="ECO:0000256" key="15">
    <source>
        <dbReference type="SAM" id="MobiDB-lite"/>
    </source>
</evidence>
<reference evidence="19 20" key="1">
    <citation type="submission" date="2019-01" db="EMBL/GenBank/DDBJ databases">
        <title>A draft genome assembly of the solar-powered sea slug Elysia chlorotica.</title>
        <authorList>
            <person name="Cai H."/>
            <person name="Li Q."/>
            <person name="Fang X."/>
            <person name="Li J."/>
            <person name="Curtis N.E."/>
            <person name="Altenburger A."/>
            <person name="Shibata T."/>
            <person name="Feng M."/>
            <person name="Maeda T."/>
            <person name="Schwartz J.A."/>
            <person name="Shigenobu S."/>
            <person name="Lundholm N."/>
            <person name="Nishiyama T."/>
            <person name="Yang H."/>
            <person name="Hasebe M."/>
            <person name="Li S."/>
            <person name="Pierce S.K."/>
            <person name="Wang J."/>
        </authorList>
    </citation>
    <scope>NUCLEOTIDE SEQUENCE [LARGE SCALE GENOMIC DNA]</scope>
    <source>
        <strain evidence="19">EC2010</strain>
        <tissue evidence="19">Whole organism of an adult</tissue>
    </source>
</reference>
<dbReference type="SMART" id="SM00079">
    <property type="entry name" value="PBPe"/>
    <property type="match status" value="1"/>
</dbReference>
<evidence type="ECO:0000256" key="9">
    <source>
        <dbReference type="ARBA" id="ARBA00023170"/>
    </source>
</evidence>
<dbReference type="STRING" id="188477.A0A3S1BQZ8"/>
<evidence type="ECO:0000256" key="16">
    <source>
        <dbReference type="SAM" id="Phobius"/>
    </source>
</evidence>
<feature type="compositionally biased region" description="Low complexity" evidence="15">
    <location>
        <begin position="410"/>
        <end position="426"/>
    </location>
</feature>
<evidence type="ECO:0000256" key="13">
    <source>
        <dbReference type="ARBA" id="ARBA00023303"/>
    </source>
</evidence>
<dbReference type="SUPFAM" id="SSF53822">
    <property type="entry name" value="Periplasmic binding protein-like I"/>
    <property type="match status" value="1"/>
</dbReference>
<evidence type="ECO:0000256" key="7">
    <source>
        <dbReference type="ARBA" id="ARBA00023065"/>
    </source>
</evidence>
<comment type="subcellular location">
    <subcellularLocation>
        <location evidence="1">Membrane</location>
        <topology evidence="1">Multi-pass membrane protein</topology>
    </subcellularLocation>
    <subcellularLocation>
        <location evidence="14">Postsynaptic cell membrane</location>
    </subcellularLocation>
</comment>
<gene>
    <name evidence="19" type="ORF">EGW08_005635</name>
</gene>
<feature type="domain" description="Ionotropic glutamate receptor L-glutamate and glycine-binding" evidence="18">
    <location>
        <begin position="546"/>
        <end position="608"/>
    </location>
</feature>
<feature type="transmembrane region" description="Helical" evidence="16">
    <location>
        <begin position="661"/>
        <end position="681"/>
    </location>
</feature>
<proteinExistence type="predicted"/>
<evidence type="ECO:0000256" key="5">
    <source>
        <dbReference type="ARBA" id="ARBA00023018"/>
    </source>
</evidence>
<evidence type="ECO:0000256" key="2">
    <source>
        <dbReference type="ARBA" id="ARBA00022448"/>
    </source>
</evidence>
<dbReference type="InterPro" id="IPR001320">
    <property type="entry name" value="Iontro_rcpt_C"/>
</dbReference>
<feature type="compositionally biased region" description="Polar residues" evidence="15">
    <location>
        <begin position="395"/>
        <end position="409"/>
    </location>
</feature>
<feature type="compositionally biased region" description="Low complexity" evidence="15">
    <location>
        <begin position="358"/>
        <end position="377"/>
    </location>
</feature>
<dbReference type="EMBL" id="RQTK01000133">
    <property type="protein sequence ID" value="RUS86619.1"/>
    <property type="molecule type" value="Genomic_DNA"/>
</dbReference>
<feature type="domain" description="Ionotropic glutamate receptor C-terminal" evidence="17">
    <location>
        <begin position="540"/>
        <end position="883"/>
    </location>
</feature>
<evidence type="ECO:0000256" key="8">
    <source>
        <dbReference type="ARBA" id="ARBA00023136"/>
    </source>
</evidence>
<feature type="region of interest" description="Disordered" evidence="15">
    <location>
        <begin position="1264"/>
        <end position="1351"/>
    </location>
</feature>
<dbReference type="InterPro" id="IPR015683">
    <property type="entry name" value="Ionotropic_Glu_rcpt"/>
</dbReference>
<keyword evidence="11" id="KW-0628">Postsynaptic cell membrane</keyword>
<dbReference type="Proteomes" id="UP000271974">
    <property type="component" value="Unassembled WGS sequence"/>
</dbReference>
<keyword evidence="10" id="KW-0325">Glycoprotein</keyword>
<dbReference type="PANTHER" id="PTHR18966">
    <property type="entry name" value="IONOTROPIC GLUTAMATE RECEPTOR"/>
    <property type="match status" value="1"/>
</dbReference>
<keyword evidence="5" id="KW-0770">Synapse</keyword>
<dbReference type="InterPro" id="IPR001828">
    <property type="entry name" value="ANF_lig-bd_rcpt"/>
</dbReference>
<sequence>MGSCGRQGDVELWETGRWGVVGDREMWSCGRQGDGELWETGRWGDREIGRWTLARQACSWTRSEPLQSGNSPRAIHAVGPTRNGRPIHGRTYVPLNSDPEDQGRALTQVIGQYNMKQTAVLVEDSRLADGFLTGVRQVISARRQDVFFLQTLSSNDSSDTILDKLVEISNVGWKVILLHTSPSLMLRVVTSALSTRLYKTGHAWFLSEAAYTRDPDVLRHLPDGLLAIDSFWLGGLRDVMATSLEHVLEAVTCLLLSQSNSVPYPNNGTDWLNNTSGTQDQTAGSENPYLGGIRNGQPKNLDYLKYSHNISSNNNSTNSSFNTMNLQLVSLRSTLDFVDTFKSCLHQVARHSCADAVTNTSSSKSSKKTTGTANTSTYGEKINTNNPKSGPSDKSFPSQSHLSASGKTHTSGSYQSGLASSSYTSGDGDMDQTVAPVTECQKYTGPAFFLVNTIRDAKGLLMWSTVGHITASGDRRLRTVLWPGHNIYGPSSSSVKTYRVVMRPAEPFMYISRQSVTAKEECSNNVPCLQVDNSSQSLVKRAIDDFQTYQKLVGKLYTLHCCKGLSLDMLDRLSIDLNFRYVLYFVNDTNYGTLSDGAWTGMVGDVINDVADVVIGAFSMTAARMSVMDFTEPFYKNEFALITGEDGIYVSIWAFMSPFSGQVWLCIMLSSIVAGIATSILEWHSPFGLNPIPAFAWFLMPNPSPDEYQYHDEWPAPKSWPGKVIQNVWAGLAIFIMTSYTANLAAYLAGQSVVTTVNSVFDPEVLSLYKLSIVFLPFLHFSVVFLNGLILSISISSLSTSIFLSLAQQKVDVYMDDMPLLEYGLARYDDTCNVRFAGKGFGSDGYAFGLPRFSWLKIPMSNQIRKYTESGFIQELAAKYLSRPHCENFLTGTAKPYGLEHTGGLFIILVSAMLLSVVFLILEHLAYHYLVPWLRRQPAESFWKRESFAFISQRVFRVVRSERLYSQKQAAQEMIKIVKQRDFTRLIQKNELQKRKMPTQKRVKTKAEVFQEITANIVSYHRQMQSASEERDTIDGSDLDESSQTSAIQASDERPWDPAPDGINNAAFTGSSSKRRQEYRTSTMLSIDDDDNVVFLEDSLPEDVDHHDFWAGLRRKGSSRSFVLNPSAPPEGSQKSPPRKFSDSLYPRWIKPQQSPYVLPLSARFHNTSSREYISPAAPQLPKADTALNIHGDSHGSLQTDMCRNHVPRILNSVETLNTARALPEDGEPTPHSGTDGPPRSAVTVPDLLPSEDAGWLYYYSPTSSSNQTLSEERREFSPLSSPATPHTDEEFPGCAETSFTDSVSSLNPGHRVGTNSSSSPNYPHQTTQHHHNHHQQQKLGFEPKSPSQTARRDICLDPVRLSSTSDLTQLSPVHEEHPLQTGRRSALNSSQPEPNTNTNSNPNTNTNSNPNAFSPATLEIDQKFGHHSAPSRDQHGSSGRKKDKSNTSALASSVPHGSSQHGEPCRIKRNNSAVFTIEEEPRGRGLLKMSDKKQNRRASLDSDHVSNARKSRALGDYFRRNLRLKKSSTLLILSAHDQEQSIRAPAPPPSVKWTLRSHAMSGYQSQLPVDYIDECTLEALSKEDLLILWKKSELDLESRLHEVLARNRRLSLAIDYLSRPDNMDLPGDV</sequence>
<feature type="compositionally biased region" description="Low complexity" evidence="15">
    <location>
        <begin position="1389"/>
        <end position="1412"/>
    </location>
</feature>
<keyword evidence="12" id="KW-1071">Ligand-gated ion channel</keyword>
<dbReference type="InterPro" id="IPR028082">
    <property type="entry name" value="Peripla_BP_I"/>
</dbReference>
<evidence type="ECO:0000256" key="11">
    <source>
        <dbReference type="ARBA" id="ARBA00023257"/>
    </source>
</evidence>
<feature type="compositionally biased region" description="Basic and acidic residues" evidence="15">
    <location>
        <begin position="1480"/>
        <end position="1506"/>
    </location>
</feature>
<keyword evidence="13" id="KW-0407">Ion channel</keyword>
<evidence type="ECO:0000256" key="4">
    <source>
        <dbReference type="ARBA" id="ARBA00022989"/>
    </source>
</evidence>
<feature type="compositionally biased region" description="Basic and acidic residues" evidence="15">
    <location>
        <begin position="1421"/>
        <end position="1436"/>
    </location>
</feature>
<dbReference type="Pfam" id="PF01094">
    <property type="entry name" value="ANF_receptor"/>
    <property type="match status" value="1"/>
</dbReference>
<feature type="region of interest" description="Disordered" evidence="15">
    <location>
        <begin position="355"/>
        <end position="427"/>
    </location>
</feature>
<feature type="transmembrane region" description="Helical" evidence="16">
    <location>
        <begin position="728"/>
        <end position="749"/>
    </location>
</feature>
<keyword evidence="7" id="KW-0406">Ion transport</keyword>
<keyword evidence="20" id="KW-1185">Reference proteome</keyword>
<dbReference type="Pfam" id="PF00060">
    <property type="entry name" value="Lig_chan"/>
    <property type="match status" value="1"/>
</dbReference>
<evidence type="ECO:0000259" key="18">
    <source>
        <dbReference type="SMART" id="SM00918"/>
    </source>
</evidence>
<dbReference type="GO" id="GO:0045211">
    <property type="term" value="C:postsynaptic membrane"/>
    <property type="evidence" value="ECO:0007669"/>
    <property type="project" value="UniProtKB-SubCell"/>
</dbReference>
<keyword evidence="3 16" id="KW-0812">Transmembrane</keyword>
<keyword evidence="9" id="KW-0675">Receptor</keyword>
<dbReference type="OrthoDB" id="5984008at2759"/>
<dbReference type="GO" id="GO:0015276">
    <property type="term" value="F:ligand-gated monoatomic ion channel activity"/>
    <property type="evidence" value="ECO:0007669"/>
    <property type="project" value="InterPro"/>
</dbReference>
<keyword evidence="4 16" id="KW-1133">Transmembrane helix</keyword>
<keyword evidence="8 16" id="KW-0472">Membrane</keyword>
<evidence type="ECO:0000313" key="19">
    <source>
        <dbReference type="EMBL" id="RUS86619.1"/>
    </source>
</evidence>
<protein>
    <submittedName>
        <fullName evidence="19">Uncharacterized protein</fullName>
    </submittedName>
</protein>
<dbReference type="InterPro" id="IPR019594">
    <property type="entry name" value="Glu/Gly-bd"/>
</dbReference>
<dbReference type="Gene3D" id="3.40.190.10">
    <property type="entry name" value="Periplasmic binding protein-like II"/>
    <property type="match status" value="3"/>
</dbReference>
<accession>A0A3S1BQZ8</accession>
<evidence type="ECO:0000256" key="6">
    <source>
        <dbReference type="ARBA" id="ARBA00023054"/>
    </source>
</evidence>
<evidence type="ECO:0000256" key="10">
    <source>
        <dbReference type="ARBA" id="ARBA00023180"/>
    </source>
</evidence>
<evidence type="ECO:0000259" key="17">
    <source>
        <dbReference type="SMART" id="SM00079"/>
    </source>
</evidence>
<organism evidence="19 20">
    <name type="scientific">Elysia chlorotica</name>
    <name type="common">Eastern emerald elysia</name>
    <name type="synonym">Sea slug</name>
    <dbReference type="NCBI Taxonomy" id="188477"/>
    <lineage>
        <taxon>Eukaryota</taxon>
        <taxon>Metazoa</taxon>
        <taxon>Spiralia</taxon>
        <taxon>Lophotrochozoa</taxon>
        <taxon>Mollusca</taxon>
        <taxon>Gastropoda</taxon>
        <taxon>Heterobranchia</taxon>
        <taxon>Euthyneura</taxon>
        <taxon>Panpulmonata</taxon>
        <taxon>Sacoglossa</taxon>
        <taxon>Placobranchoidea</taxon>
        <taxon>Plakobranchidae</taxon>
        <taxon>Elysia</taxon>
    </lineage>
</organism>
<feature type="region of interest" description="Disordered" evidence="15">
    <location>
        <begin position="1120"/>
        <end position="1143"/>
    </location>
</feature>
<feature type="compositionally biased region" description="Basic residues" evidence="15">
    <location>
        <begin position="1328"/>
        <end position="1337"/>
    </location>
</feature>
<evidence type="ECO:0000313" key="20">
    <source>
        <dbReference type="Proteomes" id="UP000271974"/>
    </source>
</evidence>